<dbReference type="EMBL" id="MFMQ01000003">
    <property type="protein sequence ID" value="OGG92353.1"/>
    <property type="molecule type" value="Genomic_DNA"/>
</dbReference>
<gene>
    <name evidence="1" type="ORF">A3H16_01740</name>
</gene>
<proteinExistence type="predicted"/>
<evidence type="ECO:0000313" key="1">
    <source>
        <dbReference type="EMBL" id="OGG92353.1"/>
    </source>
</evidence>
<dbReference type="AlphaFoldDB" id="A0A1F6G2J9"/>
<organism evidence="1 2">
    <name type="scientific">Candidatus Kaiserbacteria bacterium RIFCSPLOWO2_12_FULL_53_8</name>
    <dbReference type="NCBI Taxonomy" id="1798529"/>
    <lineage>
        <taxon>Bacteria</taxon>
        <taxon>Candidatus Kaiseribacteriota</taxon>
    </lineage>
</organism>
<evidence type="ECO:0000313" key="2">
    <source>
        <dbReference type="Proteomes" id="UP000178601"/>
    </source>
</evidence>
<dbReference type="Proteomes" id="UP000178601">
    <property type="component" value="Unassembled WGS sequence"/>
</dbReference>
<comment type="caution">
    <text evidence="1">The sequence shown here is derived from an EMBL/GenBank/DDBJ whole genome shotgun (WGS) entry which is preliminary data.</text>
</comment>
<name>A0A1F6G2J9_9BACT</name>
<sequence>MNHEKIIESLEEVPFEPAHLLNPRRETEKLIDKQAIIAVLQDALNELGKVHHELLPASERISTIRPSTFIPYDASRKQFDSDASQFTEEEPIIGNALLALQLSIQRMRAPRCSYSDVADAFNAALYFLDLDSNNAEVANLLRENPVFSVFPQYREAQRGTEAIVLERIQKAALDLIKRCLCLLQADHIRRYINTSKGFELQKIIQCTLNELHKLCHPWLKNYSEDERQKILENSEESDSQSHDDSRWFGLEGSRDSDLGVQANTDSESEILNVLQAHKNHLIALDKIFSVEPK</sequence>
<accession>A0A1F6G2J9</accession>
<reference evidence="1 2" key="1">
    <citation type="journal article" date="2016" name="Nat. Commun.">
        <title>Thousands of microbial genomes shed light on interconnected biogeochemical processes in an aquifer system.</title>
        <authorList>
            <person name="Anantharaman K."/>
            <person name="Brown C.T."/>
            <person name="Hug L.A."/>
            <person name="Sharon I."/>
            <person name="Castelle C.J."/>
            <person name="Probst A.J."/>
            <person name="Thomas B.C."/>
            <person name="Singh A."/>
            <person name="Wilkins M.J."/>
            <person name="Karaoz U."/>
            <person name="Brodie E.L."/>
            <person name="Williams K.H."/>
            <person name="Hubbard S.S."/>
            <person name="Banfield J.F."/>
        </authorList>
    </citation>
    <scope>NUCLEOTIDE SEQUENCE [LARGE SCALE GENOMIC DNA]</scope>
</reference>
<protein>
    <submittedName>
        <fullName evidence="1">Uncharacterized protein</fullName>
    </submittedName>
</protein>